<evidence type="ECO:0000313" key="21">
    <source>
        <dbReference type="EMBL" id="PIP19051.1"/>
    </source>
</evidence>
<proteinExistence type="inferred from homology"/>
<dbReference type="SUPFAM" id="SSF53850">
    <property type="entry name" value="Periplasmic binding protein-like II"/>
    <property type="match status" value="1"/>
</dbReference>
<evidence type="ECO:0000256" key="6">
    <source>
        <dbReference type="ARBA" id="ARBA00011946"/>
    </source>
</evidence>
<protein>
    <recommendedName>
        <fullName evidence="7 18">ATP phosphoribosyltransferase</fullName>
        <shortName evidence="18">ATP-PRT</shortName>
        <shortName evidence="18">ATP-PRTase</shortName>
        <ecNumber evidence="6 18">2.4.2.17</ecNumber>
    </recommendedName>
</protein>
<organism evidence="21 22">
    <name type="scientific">Candidatus Sherwoodlollariibacterium unditelluris</name>
    <dbReference type="NCBI Taxonomy" id="1974757"/>
    <lineage>
        <taxon>Bacteria</taxon>
        <taxon>Pseudomonadati</taxon>
        <taxon>Candidatus Omnitrophota</taxon>
        <taxon>Candidatus Sherwoodlollariibacterium</taxon>
    </lineage>
</organism>
<keyword evidence="13 18" id="KW-0547">Nucleotide-binding</keyword>
<dbReference type="EC" id="2.4.2.17" evidence="6 18"/>
<dbReference type="CDD" id="cd13593">
    <property type="entry name" value="PBP2_HisGL3"/>
    <property type="match status" value="1"/>
</dbReference>
<dbReference type="PANTHER" id="PTHR21403:SF10">
    <property type="entry name" value="ATP PHOSPHORIBOSYLTRANSFERASE"/>
    <property type="match status" value="1"/>
</dbReference>
<dbReference type="InterPro" id="IPR013820">
    <property type="entry name" value="ATP_PRibTrfase_cat"/>
</dbReference>
<dbReference type="InterPro" id="IPR001348">
    <property type="entry name" value="ATP_PRibTrfase_HisG"/>
</dbReference>
<dbReference type="SUPFAM" id="SSF54913">
    <property type="entry name" value="GlnB-like"/>
    <property type="match status" value="1"/>
</dbReference>
<dbReference type="UniPathway" id="UPA00031">
    <property type="reaction ID" value="UER00006"/>
</dbReference>
<dbReference type="FunFam" id="3.30.70.120:FF:000002">
    <property type="entry name" value="ATP phosphoribosyltransferase"/>
    <property type="match status" value="1"/>
</dbReference>
<accession>A0A2G9YKJ5</accession>
<evidence type="ECO:0000256" key="8">
    <source>
        <dbReference type="ARBA" id="ARBA00022490"/>
    </source>
</evidence>
<gene>
    <name evidence="18" type="primary">hisG</name>
    <name evidence="21" type="ORF">COX41_04965</name>
</gene>
<evidence type="ECO:0000256" key="11">
    <source>
        <dbReference type="ARBA" id="ARBA00022679"/>
    </source>
</evidence>
<comment type="cofactor">
    <cofactor evidence="2 18">
        <name>Mg(2+)</name>
        <dbReference type="ChEBI" id="CHEBI:18420"/>
    </cofactor>
</comment>
<dbReference type="NCBIfam" id="TIGR00070">
    <property type="entry name" value="hisG"/>
    <property type="match status" value="1"/>
</dbReference>
<evidence type="ECO:0000256" key="9">
    <source>
        <dbReference type="ARBA" id="ARBA00022605"/>
    </source>
</evidence>
<keyword evidence="12 18" id="KW-0479">Metal-binding</keyword>
<sequence>MKKNRVLKLGLPKGSLQEATFKMFKKAGFNISLPAERSYFPSIDDPEIEPVLLRAQEMPRYVQDGALDCGITGNDWILENGSSVMRIAGLAYAKQGLTKVRWVLAVPQDSGIKSAKDLEGKRVATELVNVTKEYFKKNKIRVDVEFSWGATEAKVSAGLVDAIVELTETGSSLKANKLIEVATLCESTTQFIANKNSYKDPWKRAKMEEIALLLKGAIAAEEKVGLKMNVRKADLKKVIARLPALKKPTISSLSDDGWLAVETIIDERIVRQIIPVLKKAGAEGIIEYPLNKIIY</sequence>
<dbReference type="Proteomes" id="UP000231292">
    <property type="component" value="Unassembled WGS sequence"/>
</dbReference>
<evidence type="ECO:0000256" key="5">
    <source>
        <dbReference type="ARBA" id="ARBA00007955"/>
    </source>
</evidence>
<dbReference type="InterPro" id="IPR020621">
    <property type="entry name" value="ATP-PRT_HisG_long"/>
</dbReference>
<name>A0A2G9YKJ5_9BACT</name>
<dbReference type="Pfam" id="PF01634">
    <property type="entry name" value="HisG"/>
    <property type="match status" value="1"/>
</dbReference>
<dbReference type="Gene3D" id="3.40.190.10">
    <property type="entry name" value="Periplasmic binding protein-like II"/>
    <property type="match status" value="2"/>
</dbReference>
<evidence type="ECO:0000256" key="1">
    <source>
        <dbReference type="ARBA" id="ARBA00000915"/>
    </source>
</evidence>
<comment type="catalytic activity">
    <reaction evidence="1 18">
        <text>1-(5-phospho-beta-D-ribosyl)-ATP + diphosphate = 5-phospho-alpha-D-ribose 1-diphosphate + ATP</text>
        <dbReference type="Rhea" id="RHEA:18473"/>
        <dbReference type="ChEBI" id="CHEBI:30616"/>
        <dbReference type="ChEBI" id="CHEBI:33019"/>
        <dbReference type="ChEBI" id="CHEBI:58017"/>
        <dbReference type="ChEBI" id="CHEBI:73183"/>
        <dbReference type="EC" id="2.4.2.17"/>
    </reaction>
</comment>
<keyword evidence="8 18" id="KW-0963">Cytoplasm</keyword>
<evidence type="ECO:0000256" key="14">
    <source>
        <dbReference type="ARBA" id="ARBA00022840"/>
    </source>
</evidence>
<evidence type="ECO:0000256" key="10">
    <source>
        <dbReference type="ARBA" id="ARBA00022676"/>
    </source>
</evidence>
<dbReference type="GO" id="GO:0005737">
    <property type="term" value="C:cytoplasm"/>
    <property type="evidence" value="ECO:0007669"/>
    <property type="project" value="UniProtKB-SubCell"/>
</dbReference>
<keyword evidence="9 18" id="KW-0028">Amino-acid biosynthesis</keyword>
<evidence type="ECO:0000259" key="20">
    <source>
        <dbReference type="Pfam" id="PF08029"/>
    </source>
</evidence>
<dbReference type="AlphaFoldDB" id="A0A2G9YKJ5"/>
<evidence type="ECO:0000256" key="2">
    <source>
        <dbReference type="ARBA" id="ARBA00001946"/>
    </source>
</evidence>
<evidence type="ECO:0000256" key="18">
    <source>
        <dbReference type="HAMAP-Rule" id="MF_00079"/>
    </source>
</evidence>
<dbReference type="PANTHER" id="PTHR21403">
    <property type="entry name" value="ATP PHOSPHORIBOSYLTRANSFERASE ATP-PRTASE"/>
    <property type="match status" value="1"/>
</dbReference>
<keyword evidence="10 18" id="KW-0328">Glycosyltransferase</keyword>
<evidence type="ECO:0000256" key="17">
    <source>
        <dbReference type="ARBA" id="ARBA00024861"/>
    </source>
</evidence>
<comment type="similarity">
    <text evidence="5 18">Belongs to the ATP phosphoribosyltransferase family. Long subfamily.</text>
</comment>
<feature type="domain" description="Histidine biosynthesis HisG C-terminal" evidence="20">
    <location>
        <begin position="220"/>
        <end position="292"/>
    </location>
</feature>
<dbReference type="GO" id="GO:0000287">
    <property type="term" value="F:magnesium ion binding"/>
    <property type="evidence" value="ECO:0007669"/>
    <property type="project" value="UniProtKB-UniRule"/>
</dbReference>
<dbReference type="InterPro" id="IPR011322">
    <property type="entry name" value="N-reg_PII-like_a/b"/>
</dbReference>
<dbReference type="NCBIfam" id="TIGR03455">
    <property type="entry name" value="HisG_C-term"/>
    <property type="match status" value="1"/>
</dbReference>
<evidence type="ECO:0000256" key="16">
    <source>
        <dbReference type="ARBA" id="ARBA00023102"/>
    </source>
</evidence>
<dbReference type="InterPro" id="IPR015867">
    <property type="entry name" value="N-reg_PII/ATP_PRibTrfase_C"/>
</dbReference>
<dbReference type="Pfam" id="PF08029">
    <property type="entry name" value="HisG_C"/>
    <property type="match status" value="1"/>
</dbReference>
<dbReference type="EMBL" id="PCRK01000122">
    <property type="protein sequence ID" value="PIP19051.1"/>
    <property type="molecule type" value="Genomic_DNA"/>
</dbReference>
<comment type="pathway">
    <text evidence="4 18">Amino-acid biosynthesis; L-histidine biosynthesis; L-histidine from 5-phospho-alpha-D-ribose 1-diphosphate: step 1/9.</text>
</comment>
<evidence type="ECO:0000313" key="22">
    <source>
        <dbReference type="Proteomes" id="UP000231292"/>
    </source>
</evidence>
<comment type="subcellular location">
    <subcellularLocation>
        <location evidence="3 18">Cytoplasm</location>
    </subcellularLocation>
</comment>
<dbReference type="GO" id="GO:0005524">
    <property type="term" value="F:ATP binding"/>
    <property type="evidence" value="ECO:0007669"/>
    <property type="project" value="UniProtKB-KW"/>
</dbReference>
<evidence type="ECO:0000256" key="12">
    <source>
        <dbReference type="ARBA" id="ARBA00022723"/>
    </source>
</evidence>
<evidence type="ECO:0000256" key="4">
    <source>
        <dbReference type="ARBA" id="ARBA00004667"/>
    </source>
</evidence>
<dbReference type="GO" id="GO:0000105">
    <property type="term" value="P:L-histidine biosynthetic process"/>
    <property type="evidence" value="ECO:0007669"/>
    <property type="project" value="UniProtKB-UniRule"/>
</dbReference>
<keyword evidence="14 18" id="KW-0067">ATP-binding</keyword>
<dbReference type="HAMAP" id="MF_00079">
    <property type="entry name" value="HisG_Long"/>
    <property type="match status" value="1"/>
</dbReference>
<evidence type="ECO:0000256" key="7">
    <source>
        <dbReference type="ARBA" id="ARBA00020998"/>
    </source>
</evidence>
<evidence type="ECO:0000256" key="15">
    <source>
        <dbReference type="ARBA" id="ARBA00022842"/>
    </source>
</evidence>
<comment type="caution">
    <text evidence="21">The sequence shown here is derived from an EMBL/GenBank/DDBJ whole genome shotgun (WGS) entry which is preliminary data.</text>
</comment>
<evidence type="ECO:0000259" key="19">
    <source>
        <dbReference type="Pfam" id="PF01634"/>
    </source>
</evidence>
<keyword evidence="11 18" id="KW-0808">Transferase</keyword>
<comment type="function">
    <text evidence="17 18">Catalyzes the condensation of ATP and 5-phosphoribose 1-diphosphate to form N'-(5'-phosphoribosyl)-ATP (PR-ATP). Has a crucial role in the pathway because the rate of histidine biosynthesis seems to be controlled primarily by regulation of HisG enzymatic activity.</text>
</comment>
<reference evidence="21 22" key="1">
    <citation type="submission" date="2017-09" db="EMBL/GenBank/DDBJ databases">
        <title>Depth-based differentiation of microbial function through sediment-hosted aquifers and enrichment of novel symbionts in the deep terrestrial subsurface.</title>
        <authorList>
            <person name="Probst A.J."/>
            <person name="Ladd B."/>
            <person name="Jarett J.K."/>
            <person name="Geller-Mcgrath D.E."/>
            <person name="Sieber C.M."/>
            <person name="Emerson J.B."/>
            <person name="Anantharaman K."/>
            <person name="Thomas B.C."/>
            <person name="Malmstrom R."/>
            <person name="Stieglmeier M."/>
            <person name="Klingl A."/>
            <person name="Woyke T."/>
            <person name="Ryan C.M."/>
            <person name="Banfield J.F."/>
        </authorList>
    </citation>
    <scope>NUCLEOTIDE SEQUENCE [LARGE SCALE GENOMIC DNA]</scope>
    <source>
        <strain evidence="21">CG23_combo_of_CG06-09_8_20_14_all_41_10</strain>
    </source>
</reference>
<dbReference type="InterPro" id="IPR013115">
    <property type="entry name" value="HisG_C"/>
</dbReference>
<feature type="domain" description="ATP phosphoribosyltransferase catalytic" evidence="19">
    <location>
        <begin position="54"/>
        <end position="215"/>
    </location>
</feature>
<keyword evidence="16 18" id="KW-0368">Histidine biosynthesis</keyword>
<dbReference type="GO" id="GO:0003879">
    <property type="term" value="F:ATP phosphoribosyltransferase activity"/>
    <property type="evidence" value="ECO:0007669"/>
    <property type="project" value="UniProtKB-UniRule"/>
</dbReference>
<dbReference type="Gene3D" id="3.30.70.120">
    <property type="match status" value="1"/>
</dbReference>
<evidence type="ECO:0000256" key="3">
    <source>
        <dbReference type="ARBA" id="ARBA00004496"/>
    </source>
</evidence>
<evidence type="ECO:0000256" key="13">
    <source>
        <dbReference type="ARBA" id="ARBA00022741"/>
    </source>
</evidence>
<keyword evidence="15 18" id="KW-0460">Magnesium</keyword>
<comment type="activity regulation">
    <text evidence="18">Feedback inhibited by histidine.</text>
</comment>